<keyword evidence="1" id="KW-0812">Transmembrane</keyword>
<keyword evidence="3" id="KW-1185">Reference proteome</keyword>
<proteinExistence type="predicted"/>
<feature type="transmembrane region" description="Helical" evidence="1">
    <location>
        <begin position="58"/>
        <end position="78"/>
    </location>
</feature>
<dbReference type="AlphaFoldDB" id="A0A812F136"/>
<feature type="transmembrane region" description="Helical" evidence="1">
    <location>
        <begin position="173"/>
        <end position="193"/>
    </location>
</feature>
<keyword evidence="1" id="KW-0472">Membrane</keyword>
<protein>
    <submittedName>
        <fullName evidence="2">Uncharacterized protein</fullName>
    </submittedName>
</protein>
<feature type="transmembrane region" description="Helical" evidence="1">
    <location>
        <begin position="251"/>
        <end position="270"/>
    </location>
</feature>
<feature type="transmembrane region" description="Helical" evidence="1">
    <location>
        <begin position="118"/>
        <end position="137"/>
    </location>
</feature>
<evidence type="ECO:0000313" key="2">
    <source>
        <dbReference type="EMBL" id="CAE1331624.1"/>
    </source>
</evidence>
<dbReference type="Proteomes" id="UP000597762">
    <property type="component" value="Unassembled WGS sequence"/>
</dbReference>
<feature type="transmembrane region" description="Helical" evidence="1">
    <location>
        <begin position="90"/>
        <end position="111"/>
    </location>
</feature>
<reference evidence="2" key="1">
    <citation type="submission" date="2021-01" db="EMBL/GenBank/DDBJ databases">
        <authorList>
            <person name="Li R."/>
            <person name="Bekaert M."/>
        </authorList>
    </citation>
    <scope>NUCLEOTIDE SEQUENCE</scope>
    <source>
        <strain evidence="2">Farmed</strain>
    </source>
</reference>
<keyword evidence="1" id="KW-1133">Transmembrane helix</keyword>
<gene>
    <name evidence="2" type="ORF">SPHA_80821</name>
</gene>
<organism evidence="2 3">
    <name type="scientific">Acanthosepion pharaonis</name>
    <name type="common">Pharaoh cuttlefish</name>
    <name type="synonym">Sepia pharaonis</name>
    <dbReference type="NCBI Taxonomy" id="158019"/>
    <lineage>
        <taxon>Eukaryota</taxon>
        <taxon>Metazoa</taxon>
        <taxon>Spiralia</taxon>
        <taxon>Lophotrochozoa</taxon>
        <taxon>Mollusca</taxon>
        <taxon>Cephalopoda</taxon>
        <taxon>Coleoidea</taxon>
        <taxon>Decapodiformes</taxon>
        <taxon>Sepiida</taxon>
        <taxon>Sepiina</taxon>
        <taxon>Sepiidae</taxon>
        <taxon>Acanthosepion</taxon>
    </lineage>
</organism>
<feature type="transmembrane region" description="Helical" evidence="1">
    <location>
        <begin position="213"/>
        <end position="230"/>
    </location>
</feature>
<comment type="caution">
    <text evidence="2">The sequence shown here is derived from an EMBL/GenBank/DDBJ whole genome shotgun (WGS) entry which is preliminary data.</text>
</comment>
<dbReference type="EMBL" id="CAHIKZ030005610">
    <property type="protein sequence ID" value="CAE1331624.1"/>
    <property type="molecule type" value="Genomic_DNA"/>
</dbReference>
<evidence type="ECO:0000313" key="3">
    <source>
        <dbReference type="Proteomes" id="UP000597762"/>
    </source>
</evidence>
<accession>A0A812F136</accession>
<evidence type="ECO:0000256" key="1">
    <source>
        <dbReference type="SAM" id="Phobius"/>
    </source>
</evidence>
<sequence>MLCCPFLFFPFSSSLLLDSFSLPISNFLSFLFFFSHGLSFSHSLSFLMLIYPLFSFRFVPSSSSYFIFLSSSFLHSSLPPPSFSLIVSPFLSLSLFFILTSLVFSFSFLLSPSSSSKLPLLLLLIFYLSFFLLSLFLSSTSHFFSHGLSFSHSLSFFMLIYRLFSFRFRTSSSYFIFLSSSSLYSHFLFVRLLSRSLSFSHFFLSCPSFSSDFLLSIFLYFFSLHFRLSHSPPPSPTPFFARFHVFSPHEFVVIFFVLRCVYFLSFVFYLQCQTNSLLS</sequence>
<name>A0A812F136_ACAPH</name>